<dbReference type="InterPro" id="IPR029016">
    <property type="entry name" value="GAF-like_dom_sf"/>
</dbReference>
<dbReference type="KEGG" id="rub:GBA63_10140"/>
<organism evidence="2 3">
    <name type="scientific">Rubrobacter tropicus</name>
    <dbReference type="NCBI Taxonomy" id="2653851"/>
    <lineage>
        <taxon>Bacteria</taxon>
        <taxon>Bacillati</taxon>
        <taxon>Actinomycetota</taxon>
        <taxon>Rubrobacteria</taxon>
        <taxon>Rubrobacterales</taxon>
        <taxon>Rubrobacteraceae</taxon>
        <taxon>Rubrobacter</taxon>
    </lineage>
</organism>
<dbReference type="RefSeq" id="WP_166175804.1">
    <property type="nucleotide sequence ID" value="NZ_CP045119.1"/>
</dbReference>
<dbReference type="InterPro" id="IPR000014">
    <property type="entry name" value="PAS"/>
</dbReference>
<dbReference type="Gene3D" id="3.30.450.40">
    <property type="match status" value="1"/>
</dbReference>
<reference evidence="2 3" key="1">
    <citation type="submission" date="2019-10" db="EMBL/GenBank/DDBJ databases">
        <title>Rubrobacter sp nov SCSIO 52090 isolated from a deep-sea sediment in the South China Sea.</title>
        <authorList>
            <person name="Chen R.W."/>
        </authorList>
    </citation>
    <scope>NUCLEOTIDE SEQUENCE [LARGE SCALE GENOMIC DNA]</scope>
    <source>
        <strain evidence="2 3">SCSIO 52909</strain>
    </source>
</reference>
<name>A0A6G8Q946_9ACTN</name>
<feature type="domain" description="PAS" evidence="1">
    <location>
        <begin position="1"/>
        <end position="43"/>
    </location>
</feature>
<dbReference type="Proteomes" id="UP000501452">
    <property type="component" value="Chromosome"/>
</dbReference>
<evidence type="ECO:0000259" key="1">
    <source>
        <dbReference type="PROSITE" id="PS50112"/>
    </source>
</evidence>
<sequence>MTGPAVVMLDHAGRVTAWNEGAELLYGYAAREIVGEHLGFLYDDPERAEKDLGAAARKGWLGVEGPRLRADGTRFRAAVEISAQRDALGDLVGFTAVVGKEDDAGESRFLAESGRVLSSSLDYRETLSKLAGLAVPRLADWCVVDVLDEEGGINNVATAHRDPEKAALARRWRERYPPDPEAKRGAPQVLRTGRPELVPEIPPGCLKRPPGTTSIGGCCRRWTFLRTWRFPSWRGAGFSA</sequence>
<accession>A0A6G8Q946</accession>
<dbReference type="Pfam" id="PF00989">
    <property type="entry name" value="PAS"/>
    <property type="match status" value="1"/>
</dbReference>
<evidence type="ECO:0000313" key="3">
    <source>
        <dbReference type="Proteomes" id="UP000501452"/>
    </source>
</evidence>
<dbReference type="AlphaFoldDB" id="A0A6G8Q946"/>
<evidence type="ECO:0000313" key="2">
    <source>
        <dbReference type="EMBL" id="QIN82969.1"/>
    </source>
</evidence>
<gene>
    <name evidence="2" type="ORF">GBA63_10140</name>
</gene>
<proteinExistence type="predicted"/>
<dbReference type="SUPFAM" id="SSF55785">
    <property type="entry name" value="PYP-like sensor domain (PAS domain)"/>
    <property type="match status" value="1"/>
</dbReference>
<dbReference type="EMBL" id="CP045119">
    <property type="protein sequence ID" value="QIN82969.1"/>
    <property type="molecule type" value="Genomic_DNA"/>
</dbReference>
<dbReference type="NCBIfam" id="TIGR00229">
    <property type="entry name" value="sensory_box"/>
    <property type="match status" value="1"/>
</dbReference>
<dbReference type="InterPro" id="IPR035965">
    <property type="entry name" value="PAS-like_dom_sf"/>
</dbReference>
<protein>
    <submittedName>
        <fullName evidence="2">PAS domain S-box protein</fullName>
    </submittedName>
</protein>
<dbReference type="Gene3D" id="3.30.450.20">
    <property type="entry name" value="PAS domain"/>
    <property type="match status" value="1"/>
</dbReference>
<keyword evidence="3" id="KW-1185">Reference proteome</keyword>
<dbReference type="InterPro" id="IPR013767">
    <property type="entry name" value="PAS_fold"/>
</dbReference>
<dbReference type="PROSITE" id="PS50112">
    <property type="entry name" value="PAS"/>
    <property type="match status" value="1"/>
</dbReference>
<dbReference type="CDD" id="cd00130">
    <property type="entry name" value="PAS"/>
    <property type="match status" value="1"/>
</dbReference>